<dbReference type="Proteomes" id="UP000324517">
    <property type="component" value="Unassembled WGS sequence"/>
</dbReference>
<dbReference type="GeneID" id="96737919"/>
<keyword evidence="1" id="KW-0812">Transmembrane</keyword>
<reference evidence="2 5" key="1">
    <citation type="submission" date="2017-04" db="EMBL/GenBank/DDBJ databases">
        <title>Complete Genome Sequence of the Bacillus horikoshii 20a strain from Cuatro Cienegas, Coahuila, Mexico.</title>
        <authorList>
            <person name="Zarza E."/>
            <person name="Alcaraz L.D."/>
            <person name="Aguilar-Salinas B."/>
            <person name="Islas A."/>
            <person name="Olmedo-Alvarez G."/>
        </authorList>
    </citation>
    <scope>NUCLEOTIDE SEQUENCE [LARGE SCALE GENOMIC DNA]</scope>
    <source>
        <strain evidence="2 5">20a</strain>
    </source>
</reference>
<gene>
    <name evidence="2" type="ORF">B4U37_05685</name>
    <name evidence="3" type="ORF">FZC74_00680</name>
    <name evidence="4" type="ORF">FZC75_20745</name>
</gene>
<proteinExistence type="predicted"/>
<organism evidence="4 7">
    <name type="scientific">Sutcliffiella horikoshii</name>
    <dbReference type="NCBI Taxonomy" id="79883"/>
    <lineage>
        <taxon>Bacteria</taxon>
        <taxon>Bacillati</taxon>
        <taxon>Bacillota</taxon>
        <taxon>Bacilli</taxon>
        <taxon>Bacillales</taxon>
        <taxon>Bacillaceae</taxon>
        <taxon>Sutcliffiella</taxon>
    </lineage>
</organism>
<dbReference type="KEGG" id="bhk:B4U37_05685"/>
<feature type="transmembrane region" description="Helical" evidence="1">
    <location>
        <begin position="67"/>
        <end position="94"/>
    </location>
</feature>
<dbReference type="RefSeq" id="WP_088017455.1">
    <property type="nucleotide sequence ID" value="NZ_CP020880.1"/>
</dbReference>
<evidence type="ECO:0000313" key="4">
    <source>
        <dbReference type="EMBL" id="TYS65851.1"/>
    </source>
</evidence>
<dbReference type="OrthoDB" id="2880512at2"/>
<dbReference type="EMBL" id="CP020880">
    <property type="protein sequence ID" value="ART75550.1"/>
    <property type="molecule type" value="Genomic_DNA"/>
</dbReference>
<feature type="transmembrane region" description="Helical" evidence="1">
    <location>
        <begin position="38"/>
        <end position="61"/>
    </location>
</feature>
<evidence type="ECO:0000313" key="6">
    <source>
        <dbReference type="Proteomes" id="UP000323393"/>
    </source>
</evidence>
<sequence length="113" mass="13401">MEMYDYIMLLNLLAIVSTTLVSYVYVSQMVMRKGAFFFHTAISLSFIILIWFVTTTIWYFFTIKVDGLLYIGGMLFNMMVAIFCSTVFLAYLFVQRAYFIRKYKRNKPTIQKD</sequence>
<dbReference type="EMBL" id="VTET01000016">
    <property type="protein sequence ID" value="TYS65851.1"/>
    <property type="molecule type" value="Genomic_DNA"/>
</dbReference>
<feature type="transmembrane region" description="Helical" evidence="1">
    <location>
        <begin position="6"/>
        <end position="26"/>
    </location>
</feature>
<evidence type="ECO:0000256" key="1">
    <source>
        <dbReference type="SAM" id="Phobius"/>
    </source>
</evidence>
<keyword evidence="1" id="KW-0472">Membrane</keyword>
<dbReference type="AlphaFoldDB" id="A0A1Y0CJT8"/>
<name>A0A1Y0CJT8_9BACI</name>
<accession>A0A1Y0CJT8</accession>
<dbReference type="Proteomes" id="UP000195573">
    <property type="component" value="Chromosome"/>
</dbReference>
<reference evidence="6 7" key="2">
    <citation type="submission" date="2019-08" db="EMBL/GenBank/DDBJ databases">
        <title>Bacillus genomes from the desert of Cuatro Cienegas, Coahuila.</title>
        <authorList>
            <person name="Olmedo-Alvarez G."/>
        </authorList>
    </citation>
    <scope>NUCLEOTIDE SEQUENCE [LARGE SCALE GENOMIC DNA]</scope>
    <source>
        <strain evidence="3 6">CH88_3T</strain>
        <strain evidence="4 7">CH98b_3T</strain>
    </source>
</reference>
<protein>
    <submittedName>
        <fullName evidence="4">Uncharacterized protein</fullName>
    </submittedName>
</protein>
<dbReference type="Proteomes" id="UP000323393">
    <property type="component" value="Unassembled WGS sequence"/>
</dbReference>
<evidence type="ECO:0000313" key="5">
    <source>
        <dbReference type="Proteomes" id="UP000195573"/>
    </source>
</evidence>
<keyword evidence="5" id="KW-1185">Reference proteome</keyword>
<dbReference type="EMBL" id="VTEU01000001">
    <property type="protein sequence ID" value="TYS60832.1"/>
    <property type="molecule type" value="Genomic_DNA"/>
</dbReference>
<keyword evidence="1" id="KW-1133">Transmembrane helix</keyword>
<evidence type="ECO:0000313" key="7">
    <source>
        <dbReference type="Proteomes" id="UP000324517"/>
    </source>
</evidence>
<evidence type="ECO:0000313" key="3">
    <source>
        <dbReference type="EMBL" id="TYS60832.1"/>
    </source>
</evidence>
<evidence type="ECO:0000313" key="2">
    <source>
        <dbReference type="EMBL" id="ART75550.1"/>
    </source>
</evidence>